<dbReference type="InterPro" id="IPR006162">
    <property type="entry name" value="Ppantetheine_attach_site"/>
</dbReference>
<organism evidence="11 12">
    <name type="scientific">Paenibacillus ottowii</name>
    <dbReference type="NCBI Taxonomy" id="2315729"/>
    <lineage>
        <taxon>Bacteria</taxon>
        <taxon>Bacillati</taxon>
        <taxon>Bacillota</taxon>
        <taxon>Bacilli</taxon>
        <taxon>Bacillales</taxon>
        <taxon>Paenibacillaceae</taxon>
        <taxon>Paenibacillus</taxon>
    </lineage>
</organism>
<name>A0ABY3AXW5_9BACL</name>
<feature type="domain" description="Carrier" evidence="10">
    <location>
        <begin position="2210"/>
        <end position="2284"/>
    </location>
</feature>
<keyword evidence="7" id="KW-0045">Antibiotic biosynthesis</keyword>
<dbReference type="InterPro" id="IPR010071">
    <property type="entry name" value="AA_adenyl_dom"/>
</dbReference>
<dbReference type="PROSITE" id="PS00012">
    <property type="entry name" value="PHOSPHOPANTETHEINE"/>
    <property type="match status" value="1"/>
</dbReference>
<evidence type="ECO:0000256" key="2">
    <source>
        <dbReference type="ARBA" id="ARBA00006432"/>
    </source>
</evidence>
<dbReference type="NCBIfam" id="NF003417">
    <property type="entry name" value="PRK04813.1"/>
    <property type="match status" value="2"/>
</dbReference>
<dbReference type="PROSITE" id="PS50075">
    <property type="entry name" value="CARRIER"/>
    <property type="match status" value="2"/>
</dbReference>
<sequence length="2440" mass="273666">YDAFPLYEIQALTEQKQDLINHIMIFENYPVEQQVEQLGSEGQDKFTISNVVATEQTNYDLNVVVMPGEGIKIRFMYNALSFDQAGIERLHGHFVRLLEQISLNRNVRVEELELLTVAEKQQITAGFNDTAVAFPSHQTVHQLFEAQVESTPDQVALVFGHQSLTYQELNERANSLARMLQAQGVGPDKLVGLMVERSVEMIVGLLAVLKAGGAYVPIDPEFPSSRIAYMLEDSEAAVLLTSRNLAEEHQSHANILFLEDKELYQGESGNLEAIARPEHLAYVIYTSGSTGNPKGVMLQHRSVLNFITGMRGVIDFETSKTILSLTTISFDIFVLETILPLLGGMTVVLGDSQHQVNPQALGELIAHHHIEMLQMTPSRLQMLLGHEAGSRALQDVKAIMVGGEALPSRLLAALQEINGPRIYNMYGPTETTVWSTVQELTHAQQINIGRPIANTQIYIMNANGELQPVGVPGELCIAGEGLARGYWKREELTAEKFVNNPFAADEADYERMYRTGDLAKWMPDGNIEYLGRMDHQVKIRGYRIELGEIESKLLQVQSVQEAVIVTRTDETGQTQLVAYYVASQELGASELRQELGQKLPSYMVPSYFIWLEQMPLTPNGKIDRKSLPAPEGSLHSGAEYVAPRTVAERALVAIWQSVLGVQTVGILDHFFDLGGDSIKAIQIVSRAFQAGYKLDMKDLFRYPIVATLAPHMHEASRRVDQGEVSGKTALLPIQHGFFAQEQVDAHHFNQAVMLHREQGFDESALRQALGKLTAHHDALRMVFSKTEQGYEAWNRGVQEGELYHLDVVDFTNLTDEAALSAAIEAKASEIHSSIQLHEGPLLKASLFHCADGDHLLMAIHHLVVDGVSWRILFEDLATVYEQATHEETLQLPDKTESFRSWSQKLSKYANSAAMESEYAYWEQLNAAALSDQVRLPEDQAEAEPFTLADTDTVIFQLTEEETEKLLKQAHRAYNTEVNDLLLTALGMMLYTWTGHERSLINLEGHGRENILPDTDISRTVGWFTSQYPVLLDIGRGHALSDRIKQVKESLRHIPNKGMGYGIWRYLSESGQAIQQADVLNLGQHQAFAESQVSFNYLGRFDQDLANSDIRMSPYSIGSVISDRTKMKYALDVSGIVTSGILELDIRYNGKAFRKDTVQMLANLLKSNLLEVIEHCVTRERTELTPSDVLFKGLTLEQLDTIKEQTKAIGELENVYPLTPMQKGMLFHSLMNAETGVYFEQATFDLEGHFTPAIFEESLKLLVSRHAILRTNFYSGWHGQPLQIVYRQKNPSFRYEDVRGREHAVAEFVTQDKARGFDLSKDALMRVAVFRTDDRSYRFVWSFHHIVMDGWCLSLMTDEVFGAYFALLENKQPELAPVKPYSDYIEWLEHQDAQEATRYWSDYLAGFEQQTLLPGESAQASVVERDEDTNGSGNSSNSGYVLEKLPLMLGKERSAALNQMAKQQHVTINTLLQSVWGVILQKYNNNQDVVFGSVVSGRPAEIPGVESMIGLFINTIPVRICSAQEATFAEVLQRTQEQALASSVYDTFPLYDIQARTEQKQDLIHHIMVFENYPIGQQMKQMGGCGETKTQTGFSISNVELAEQTNYDFNLIVVPDEDISILLEYNALVYDRSAMERIRGHMDHIIGQIVDNPYIHVNELELVTAEEQAQIVQVWGDTAAAYPQDQTLSSLFEQQAANTPEQVAVLCGAESLTYRELNERANRLARTLRAEGVQPDQPVGILVHRSLDMIVGIYAILKAGGAYVPIDPEYPADRIRFMLEDSGAKLVLTQSHLAEQASLSFDGQVLVLDRQEQGGKHIYHEDGSNLKPLAGPHHVAYVIYTSGSTGKPKGVMVEHHSVLNRILWMHDRYGLSAEDTILQKTAFTFDVSVWELFWWSMVGSKVSLLSVGGEKNPEDIVDTIARDGVTTMHFVPAMLHAFLEYVQQQPREVMQAKLGTLRHVFASGEALPPQHVARFQRLVSSLAGAKLVNLYGPTEATVDVSYFDCEPDEEYAVIPIGKPIQNIRLYIVKEGTEQLQPIGVAGELCIGGVGVARGYLNRPELTAEKFVKDPFSGGETGYEWMYRTGDLARWMPDGNIEYLGRIDHQVKIRGYRIELGEVETQLLQVDSVREAVVMARADEMGQKQMVAYYVAGQELGASELRSELGRELPSYMVPSYFVQLEQMPLSPNGKIDRKALPAPEGSLQTGVDYAEPRTAQERALVAVWQSVLGLQTVGILDNFFDLGGDSIKAIQIASRTFQAGYKLDMKDLFQYPTVAALAPHMHEVRRIAGQEEVSGETALLPIQHWFFAQERERPQHFNQAVMLYRAEGFEETAIRQVMDHLVKHHDALRTVFRPDASGYTAWTRRVEEGALYTLEMVDYREQQTYAEALEAKATEIQSSMDLSAGPLVKLGLFRTTEGDHLLIAIHHLVVDGVSWRILFED</sequence>
<feature type="domain" description="Carrier" evidence="10">
    <location>
        <begin position="642"/>
        <end position="716"/>
    </location>
</feature>
<dbReference type="Gene3D" id="1.10.1200.10">
    <property type="entry name" value="ACP-like"/>
    <property type="match status" value="2"/>
</dbReference>
<evidence type="ECO:0000256" key="9">
    <source>
        <dbReference type="SAM" id="MobiDB-lite"/>
    </source>
</evidence>
<keyword evidence="12" id="KW-1185">Reference proteome</keyword>
<feature type="non-terminal residue" evidence="11">
    <location>
        <position position="2440"/>
    </location>
</feature>
<dbReference type="SUPFAM" id="SSF47336">
    <property type="entry name" value="ACP-like"/>
    <property type="match status" value="2"/>
</dbReference>
<reference evidence="11 12" key="1">
    <citation type="submission" date="2019-07" db="EMBL/GenBank/DDBJ databases">
        <title>Paenibacillus ottowii sp. nov. isolated from a fermentation system processing bovine manure.</title>
        <authorList>
            <person name="Velazquez L.F."/>
            <person name="Rajbanshi S."/>
            <person name="Guan S."/>
            <person name="Hinchee M."/>
            <person name="Welsh A."/>
        </authorList>
    </citation>
    <scope>NUCLEOTIDE SEQUENCE [LARGE SCALE GENOMIC DNA]</scope>
    <source>
        <strain evidence="11 12">MS2379</strain>
    </source>
</reference>
<comment type="similarity">
    <text evidence="2">Belongs to the ATP-dependent AMP-binding enzyme family.</text>
</comment>
<gene>
    <name evidence="11" type="ORF">FKV70_25650</name>
</gene>
<feature type="non-terminal residue" evidence="11">
    <location>
        <position position="1"/>
    </location>
</feature>
<dbReference type="SMART" id="SM00823">
    <property type="entry name" value="PKS_PP"/>
    <property type="match status" value="2"/>
</dbReference>
<evidence type="ECO:0000256" key="5">
    <source>
        <dbReference type="ARBA" id="ARBA00022598"/>
    </source>
</evidence>
<dbReference type="Gene3D" id="2.30.38.10">
    <property type="entry name" value="Luciferase, Domain 3"/>
    <property type="match status" value="2"/>
</dbReference>
<dbReference type="NCBIfam" id="TIGR01733">
    <property type="entry name" value="AA-adenyl-dom"/>
    <property type="match status" value="2"/>
</dbReference>
<evidence type="ECO:0000256" key="1">
    <source>
        <dbReference type="ARBA" id="ARBA00001957"/>
    </source>
</evidence>
<keyword evidence="3" id="KW-0596">Phosphopantetheine</keyword>
<dbReference type="PANTHER" id="PTHR45527">
    <property type="entry name" value="NONRIBOSOMAL PEPTIDE SYNTHETASE"/>
    <property type="match status" value="1"/>
</dbReference>
<evidence type="ECO:0000313" key="11">
    <source>
        <dbReference type="EMBL" id="TQR91847.1"/>
    </source>
</evidence>
<dbReference type="PANTHER" id="PTHR45527:SF1">
    <property type="entry name" value="FATTY ACID SYNTHASE"/>
    <property type="match status" value="1"/>
</dbReference>
<keyword evidence="5" id="KW-0436">Ligase</keyword>
<dbReference type="Gene3D" id="3.30.559.10">
    <property type="entry name" value="Chloramphenicol acetyltransferase-like domain"/>
    <property type="match status" value="3"/>
</dbReference>
<dbReference type="Gene3D" id="3.30.559.30">
    <property type="entry name" value="Nonribosomal peptide synthetase, condensation domain"/>
    <property type="match status" value="3"/>
</dbReference>
<evidence type="ECO:0000256" key="7">
    <source>
        <dbReference type="ARBA" id="ARBA00023194"/>
    </source>
</evidence>
<dbReference type="InterPro" id="IPR009081">
    <property type="entry name" value="PP-bd_ACP"/>
</dbReference>
<dbReference type="Pfam" id="PF00668">
    <property type="entry name" value="Condensation"/>
    <property type="match status" value="4"/>
</dbReference>
<dbReference type="RefSeq" id="WP_142614961.1">
    <property type="nucleotide sequence ID" value="NZ_VIJZ01000022.1"/>
</dbReference>
<evidence type="ECO:0000313" key="12">
    <source>
        <dbReference type="Proteomes" id="UP000319219"/>
    </source>
</evidence>
<dbReference type="InterPro" id="IPR023213">
    <property type="entry name" value="CAT-like_dom_sf"/>
</dbReference>
<evidence type="ECO:0000256" key="8">
    <source>
        <dbReference type="ARBA" id="ARBA00023268"/>
    </source>
</evidence>
<dbReference type="NCBIfam" id="TIGR01720">
    <property type="entry name" value="NRPS-para261"/>
    <property type="match status" value="1"/>
</dbReference>
<dbReference type="InterPro" id="IPR000873">
    <property type="entry name" value="AMP-dep_synth/lig_dom"/>
</dbReference>
<keyword evidence="6" id="KW-0677">Repeat</keyword>
<dbReference type="EMBL" id="VIJZ01000022">
    <property type="protein sequence ID" value="TQR91847.1"/>
    <property type="molecule type" value="Genomic_DNA"/>
</dbReference>
<dbReference type="SUPFAM" id="SSF56801">
    <property type="entry name" value="Acetyl-CoA synthetase-like"/>
    <property type="match status" value="2"/>
</dbReference>
<dbReference type="Gene3D" id="3.30.300.30">
    <property type="match status" value="2"/>
</dbReference>
<dbReference type="InterPro" id="IPR020806">
    <property type="entry name" value="PKS_PP-bd"/>
</dbReference>
<dbReference type="InterPro" id="IPR036736">
    <property type="entry name" value="ACP-like_sf"/>
</dbReference>
<keyword evidence="8" id="KW-0511">Multifunctional enzyme</keyword>
<dbReference type="Pfam" id="PF00501">
    <property type="entry name" value="AMP-binding"/>
    <property type="match status" value="2"/>
</dbReference>
<feature type="region of interest" description="Disordered" evidence="9">
    <location>
        <begin position="1417"/>
        <end position="1437"/>
    </location>
</feature>
<protein>
    <submittedName>
        <fullName evidence="11">Amino acid adenylation domain-containing protein</fullName>
    </submittedName>
</protein>
<evidence type="ECO:0000256" key="3">
    <source>
        <dbReference type="ARBA" id="ARBA00022450"/>
    </source>
</evidence>
<accession>A0ABY3AXW5</accession>
<comment type="caution">
    <text evidence="11">The sequence shown here is derived from an EMBL/GenBank/DDBJ whole genome shotgun (WGS) entry which is preliminary data.</text>
</comment>
<dbReference type="PROSITE" id="PS00455">
    <property type="entry name" value="AMP_BINDING"/>
    <property type="match status" value="2"/>
</dbReference>
<dbReference type="InterPro" id="IPR001242">
    <property type="entry name" value="Condensation_dom"/>
</dbReference>
<dbReference type="CDD" id="cd19543">
    <property type="entry name" value="DCL_NRPS"/>
    <property type="match status" value="1"/>
</dbReference>
<dbReference type="Proteomes" id="UP000319219">
    <property type="component" value="Unassembled WGS sequence"/>
</dbReference>
<proteinExistence type="inferred from homology"/>
<dbReference type="InterPro" id="IPR010060">
    <property type="entry name" value="NRPS_synth"/>
</dbReference>
<dbReference type="CDD" id="cd19534">
    <property type="entry name" value="E_NRPS"/>
    <property type="match status" value="1"/>
</dbReference>
<dbReference type="InterPro" id="IPR045851">
    <property type="entry name" value="AMP-bd_C_sf"/>
</dbReference>
<dbReference type="InterPro" id="IPR025110">
    <property type="entry name" value="AMP-bd_C"/>
</dbReference>
<dbReference type="InterPro" id="IPR020845">
    <property type="entry name" value="AMP-binding_CS"/>
</dbReference>
<keyword evidence="4" id="KW-0597">Phosphoprotein</keyword>
<dbReference type="Pfam" id="PF13193">
    <property type="entry name" value="AMP-binding_C"/>
    <property type="match status" value="2"/>
</dbReference>
<evidence type="ECO:0000256" key="6">
    <source>
        <dbReference type="ARBA" id="ARBA00022737"/>
    </source>
</evidence>
<dbReference type="Pfam" id="PF00550">
    <property type="entry name" value="PP-binding"/>
    <property type="match status" value="2"/>
</dbReference>
<evidence type="ECO:0000256" key="4">
    <source>
        <dbReference type="ARBA" id="ARBA00022553"/>
    </source>
</evidence>
<dbReference type="SUPFAM" id="SSF52777">
    <property type="entry name" value="CoA-dependent acyltransferases"/>
    <property type="match status" value="6"/>
</dbReference>
<comment type="cofactor">
    <cofactor evidence="1">
        <name>pantetheine 4'-phosphate</name>
        <dbReference type="ChEBI" id="CHEBI:47942"/>
    </cofactor>
</comment>
<dbReference type="CDD" id="cd05930">
    <property type="entry name" value="A_NRPS"/>
    <property type="match status" value="2"/>
</dbReference>
<dbReference type="Gene3D" id="3.40.50.980">
    <property type="match status" value="4"/>
</dbReference>
<evidence type="ECO:0000259" key="10">
    <source>
        <dbReference type="PROSITE" id="PS50075"/>
    </source>
</evidence>